<feature type="region of interest" description="Disordered" evidence="1">
    <location>
        <begin position="56"/>
        <end position="82"/>
    </location>
</feature>
<dbReference type="InParanoid" id="A0A0D1XJT6"/>
<organism evidence="2 3">
    <name type="scientific">Verruconis gallopava</name>
    <dbReference type="NCBI Taxonomy" id="253628"/>
    <lineage>
        <taxon>Eukaryota</taxon>
        <taxon>Fungi</taxon>
        <taxon>Dikarya</taxon>
        <taxon>Ascomycota</taxon>
        <taxon>Pezizomycotina</taxon>
        <taxon>Dothideomycetes</taxon>
        <taxon>Pleosporomycetidae</taxon>
        <taxon>Venturiales</taxon>
        <taxon>Sympoventuriaceae</taxon>
        <taxon>Verruconis</taxon>
    </lineage>
</organism>
<dbReference type="VEuPathDB" id="FungiDB:PV09_06016"/>
<keyword evidence="3" id="KW-1185">Reference proteome</keyword>
<dbReference type="EMBL" id="KN847548">
    <property type="protein sequence ID" value="KIW02561.1"/>
    <property type="molecule type" value="Genomic_DNA"/>
</dbReference>
<evidence type="ECO:0000313" key="3">
    <source>
        <dbReference type="Proteomes" id="UP000053259"/>
    </source>
</evidence>
<evidence type="ECO:0000256" key="1">
    <source>
        <dbReference type="SAM" id="MobiDB-lite"/>
    </source>
</evidence>
<reference evidence="2 3" key="1">
    <citation type="submission" date="2015-01" db="EMBL/GenBank/DDBJ databases">
        <title>The Genome Sequence of Ochroconis gallopava CBS43764.</title>
        <authorList>
            <consortium name="The Broad Institute Genomics Platform"/>
            <person name="Cuomo C."/>
            <person name="de Hoog S."/>
            <person name="Gorbushina A."/>
            <person name="Stielow B."/>
            <person name="Teixiera M."/>
            <person name="Abouelleil A."/>
            <person name="Chapman S.B."/>
            <person name="Priest M."/>
            <person name="Young S.K."/>
            <person name="Wortman J."/>
            <person name="Nusbaum C."/>
            <person name="Birren B."/>
        </authorList>
    </citation>
    <scope>NUCLEOTIDE SEQUENCE [LARGE SCALE GENOMIC DNA]</scope>
    <source>
        <strain evidence="2 3">CBS 43764</strain>
    </source>
</reference>
<name>A0A0D1XJT6_9PEZI</name>
<dbReference type="HOGENOM" id="CLU_017164_1_0_1"/>
<evidence type="ECO:0000313" key="2">
    <source>
        <dbReference type="EMBL" id="KIW02561.1"/>
    </source>
</evidence>
<proteinExistence type="predicted"/>
<protein>
    <submittedName>
        <fullName evidence="2">Uncharacterized protein</fullName>
    </submittedName>
</protein>
<dbReference type="GeneID" id="27313989"/>
<dbReference type="STRING" id="253628.A0A0D1XJT6"/>
<accession>A0A0D1XJT6</accession>
<gene>
    <name evidence="2" type="ORF">PV09_06016</name>
</gene>
<dbReference type="AlphaFoldDB" id="A0A0D1XJT6"/>
<feature type="region of interest" description="Disordered" evidence="1">
    <location>
        <begin position="599"/>
        <end position="622"/>
    </location>
</feature>
<sequence>MLPLLSPAELSSGACSNIVSAPVMGAAAHPSQDVNRPEGELYFRPASFTSLEDAMTISAIPPPPPAPSDLAEPTPYQENPPDLSTVAFEHMLGLSGVPTEATQTVPKPTRNLRLPSFDALGISSLSTVKQSILAGQGVNSSSLALPMQQDILPYISRSSSSYSPTSPQPAVFSSLTPNNTLEELKSAFKTVPNFVLTQTPPDEVRGLEWDLPKSKTTASAEENQTLPAQTSSLMSFGVDSALNTESGAIMNQVAFSLRSGRAPWLSDALRIILDLVHQHRGSDAIKILSHALPSPSANGHAFPLVIDTIQQCTSSSSIMWLNVWHAVSGRFNFEDLPKSPPTTPAPPFEGDDYFTQRVFDYAVEVPDYQQRITAQPMRLRQQRPAIAPSSIDISIVERYIPPTSSAEFEELFTTTGRSFLCDRIVELSPSNGTLLFIYPTKSGGETFKKRYLEPILDPTLRSMMISHGLPVTLVEDVGRMTAIQHLLSFEDMKSQLQTFLNTLNNGGTPSRRFHRPNDFYSLMYAQPQKVHLERDVWARDWWNKQEKLRIQRAFESHDVQSANVNRQVGVFQASAHLATARRETEQAAQSAQSKLIQRAQTQSLLRDAERTQGERQPGHNEEMILRLLQQVATKEYRDGPPTVGLEVGVFVIRKTARTSVLA</sequence>
<dbReference type="RefSeq" id="XP_016212430.1">
    <property type="nucleotide sequence ID" value="XM_016359594.1"/>
</dbReference>
<dbReference type="OrthoDB" id="5407894at2759"/>
<dbReference type="Proteomes" id="UP000053259">
    <property type="component" value="Unassembled WGS sequence"/>
</dbReference>
<feature type="compositionally biased region" description="Basic and acidic residues" evidence="1">
    <location>
        <begin position="606"/>
        <end position="622"/>
    </location>
</feature>